<dbReference type="Pfam" id="PF05437">
    <property type="entry name" value="AzlD"/>
    <property type="match status" value="1"/>
</dbReference>
<keyword evidence="4" id="KW-1185">Reference proteome</keyword>
<organism evidence="2 5">
    <name type="scientific">Bordetella genomosp. 1</name>
    <dbReference type="NCBI Taxonomy" id="1395607"/>
    <lineage>
        <taxon>Bacteria</taxon>
        <taxon>Pseudomonadati</taxon>
        <taxon>Pseudomonadota</taxon>
        <taxon>Betaproteobacteria</taxon>
        <taxon>Burkholderiales</taxon>
        <taxon>Alcaligenaceae</taxon>
        <taxon>Bordetella</taxon>
    </lineage>
</organism>
<dbReference type="Proteomes" id="UP000216354">
    <property type="component" value="Unassembled WGS sequence"/>
</dbReference>
<keyword evidence="1" id="KW-1133">Transmembrane helix</keyword>
<evidence type="ECO:0000256" key="1">
    <source>
        <dbReference type="SAM" id="Phobius"/>
    </source>
</evidence>
<keyword evidence="1" id="KW-0812">Transmembrane</keyword>
<dbReference type="InterPro" id="IPR008407">
    <property type="entry name" value="Brnchd-chn_aa_trnsp_AzlD"/>
</dbReference>
<evidence type="ECO:0000313" key="4">
    <source>
        <dbReference type="Proteomes" id="UP000216354"/>
    </source>
</evidence>
<comment type="caution">
    <text evidence="2">The sequence shown here is derived from an EMBL/GenBank/DDBJ whole genome shotgun (WGS) entry which is preliminary data.</text>
</comment>
<dbReference type="AlphaFoldDB" id="A0A261SNG6"/>
<accession>A0A261SNG6</accession>
<dbReference type="OrthoDB" id="8687364at2"/>
<proteinExistence type="predicted"/>
<evidence type="ECO:0000313" key="5">
    <source>
        <dbReference type="Proteomes" id="UP000217005"/>
    </source>
</evidence>
<name>A0A261SNG6_9BORD</name>
<dbReference type="EMBL" id="NEVL01000002">
    <property type="protein sequence ID" value="OZI38934.1"/>
    <property type="molecule type" value="Genomic_DNA"/>
</dbReference>
<evidence type="ECO:0000313" key="2">
    <source>
        <dbReference type="EMBL" id="OZI38934.1"/>
    </source>
</evidence>
<dbReference type="Proteomes" id="UP000217005">
    <property type="component" value="Unassembled WGS sequence"/>
</dbReference>
<reference evidence="3 4" key="1">
    <citation type="submission" date="2017-05" db="EMBL/GenBank/DDBJ databases">
        <title>Complete and WGS of Bordetella genogroups.</title>
        <authorList>
            <person name="Spilker T."/>
            <person name="Lipuma J."/>
        </authorList>
    </citation>
    <scope>NUCLEOTIDE SEQUENCE [LARGE SCALE GENOMIC DNA]</scope>
    <source>
        <strain evidence="3 4">AU9795</strain>
    </source>
</reference>
<dbReference type="RefSeq" id="WP_094825310.1">
    <property type="nucleotide sequence ID" value="NZ_NEVL01000002.1"/>
</dbReference>
<feature type="transmembrane region" description="Helical" evidence="1">
    <location>
        <begin position="6"/>
        <end position="24"/>
    </location>
</feature>
<evidence type="ECO:0000313" key="3">
    <source>
        <dbReference type="EMBL" id="OZI65213.1"/>
    </source>
</evidence>
<dbReference type="EMBL" id="NEVR01000002">
    <property type="protein sequence ID" value="OZI65213.1"/>
    <property type="molecule type" value="Genomic_DNA"/>
</dbReference>
<keyword evidence="1" id="KW-0472">Membrane</keyword>
<feature type="transmembrane region" description="Helical" evidence="1">
    <location>
        <begin position="86"/>
        <end position="111"/>
    </location>
</feature>
<feature type="transmembrane region" description="Helical" evidence="1">
    <location>
        <begin position="45"/>
        <end position="66"/>
    </location>
</feature>
<protein>
    <submittedName>
        <fullName evidence="2">Branched-chain amino acid transporter AzlD family protein 2</fullName>
    </submittedName>
</protein>
<reference evidence="2 5" key="2">
    <citation type="submission" date="2017-05" db="EMBL/GenBank/DDBJ databases">
        <title>Complete and WGS of Bordetella genogroups.</title>
        <authorList>
            <person name="Spilker T."/>
            <person name="LiPuma J."/>
        </authorList>
    </citation>
    <scope>NUCLEOTIDE SEQUENCE [LARGE SCALE GENOMIC DNA]</scope>
    <source>
        <strain evidence="2 5">AU17610</strain>
    </source>
</reference>
<sequence>MTGGIEFWVAVLAMAVITFMTRALPFLLSSRNRLLQRLSQEGSRLAVLGPALLAAIAAAVIVPDLWGDQRVAEAMPYVGGLVVTALAARLTGNTGLAVILGLAGYGGLLALV</sequence>
<gene>
    <name evidence="3" type="ORF">CAL27_09165</name>
    <name evidence="2" type="ORF">CEG14_05175</name>
</gene>